<dbReference type="EMBL" id="KL142378">
    <property type="protein sequence ID" value="KDR76825.1"/>
    <property type="molecule type" value="Genomic_DNA"/>
</dbReference>
<reference evidence="3" key="1">
    <citation type="journal article" date="2014" name="Proc. Natl. Acad. Sci. U.S.A.">
        <title>Extensive sampling of basidiomycete genomes demonstrates inadequacy of the white-rot/brown-rot paradigm for wood decay fungi.</title>
        <authorList>
            <person name="Riley R."/>
            <person name="Salamov A.A."/>
            <person name="Brown D.W."/>
            <person name="Nagy L.G."/>
            <person name="Floudas D."/>
            <person name="Held B.W."/>
            <person name="Levasseur A."/>
            <person name="Lombard V."/>
            <person name="Morin E."/>
            <person name="Otillar R."/>
            <person name="Lindquist E.A."/>
            <person name="Sun H."/>
            <person name="LaButti K.M."/>
            <person name="Schmutz J."/>
            <person name="Jabbour D."/>
            <person name="Luo H."/>
            <person name="Baker S.E."/>
            <person name="Pisabarro A.G."/>
            <person name="Walton J.D."/>
            <person name="Blanchette R.A."/>
            <person name="Henrissat B."/>
            <person name="Martin F."/>
            <person name="Cullen D."/>
            <person name="Hibbett D.S."/>
            <person name="Grigoriev I.V."/>
        </authorList>
    </citation>
    <scope>NUCLEOTIDE SEQUENCE [LARGE SCALE GENOMIC DNA]</scope>
    <source>
        <strain evidence="3">CBS 339.88</strain>
    </source>
</reference>
<protein>
    <submittedName>
        <fullName evidence="2">Uncharacterized protein</fullName>
    </submittedName>
</protein>
<dbReference type="OrthoDB" id="3062615at2759"/>
<dbReference type="AlphaFoldDB" id="A0A067T0V5"/>
<proteinExistence type="predicted"/>
<accession>A0A067T0V5</accession>
<keyword evidence="3" id="KW-1185">Reference proteome</keyword>
<feature type="coiled-coil region" evidence="1">
    <location>
        <begin position="39"/>
        <end position="70"/>
    </location>
</feature>
<evidence type="ECO:0000256" key="1">
    <source>
        <dbReference type="SAM" id="Coils"/>
    </source>
</evidence>
<name>A0A067T0V5_GALM3</name>
<gene>
    <name evidence="2" type="ORF">GALMADRAFT_455120</name>
</gene>
<evidence type="ECO:0000313" key="2">
    <source>
        <dbReference type="EMBL" id="KDR76825.1"/>
    </source>
</evidence>
<sequence length="146" mass="16670">MAREDLTTVRTQLENVRKKRSYGSSKNKARALTLPEMKADFDRSELERLEKELEDEEKQAEKAVASANLQHQMLQDIVLKTFEKPLSTYKKKYDLMVIAGALKLDTVGTVAVLQEKIKAHLIAYPDLKSNPRFAGLFHPSRQRNVA</sequence>
<keyword evidence="1" id="KW-0175">Coiled coil</keyword>
<dbReference type="HOGENOM" id="CLU_1777582_0_0_1"/>
<dbReference type="Proteomes" id="UP000027222">
    <property type="component" value="Unassembled WGS sequence"/>
</dbReference>
<dbReference type="STRING" id="685588.A0A067T0V5"/>
<organism evidence="2 3">
    <name type="scientific">Galerina marginata (strain CBS 339.88)</name>
    <dbReference type="NCBI Taxonomy" id="685588"/>
    <lineage>
        <taxon>Eukaryota</taxon>
        <taxon>Fungi</taxon>
        <taxon>Dikarya</taxon>
        <taxon>Basidiomycota</taxon>
        <taxon>Agaricomycotina</taxon>
        <taxon>Agaricomycetes</taxon>
        <taxon>Agaricomycetidae</taxon>
        <taxon>Agaricales</taxon>
        <taxon>Agaricineae</taxon>
        <taxon>Strophariaceae</taxon>
        <taxon>Galerina</taxon>
    </lineage>
</organism>
<evidence type="ECO:0000313" key="3">
    <source>
        <dbReference type="Proteomes" id="UP000027222"/>
    </source>
</evidence>